<keyword evidence="2" id="KW-0238">DNA-binding</keyword>
<gene>
    <name evidence="5" type="ORF">EPK99_05805</name>
</gene>
<comment type="caution">
    <text evidence="5">The sequence shown here is derived from an EMBL/GenBank/DDBJ whole genome shotgun (WGS) entry which is preliminary data.</text>
</comment>
<dbReference type="SMART" id="SM00342">
    <property type="entry name" value="HTH_ARAC"/>
    <property type="match status" value="1"/>
</dbReference>
<organism evidence="5 6">
    <name type="scientific">Neorhizobium lilium</name>
    <dbReference type="NCBI Taxonomy" id="2503024"/>
    <lineage>
        <taxon>Bacteria</taxon>
        <taxon>Pseudomonadati</taxon>
        <taxon>Pseudomonadota</taxon>
        <taxon>Alphaproteobacteria</taxon>
        <taxon>Hyphomicrobiales</taxon>
        <taxon>Rhizobiaceae</taxon>
        <taxon>Rhizobium/Agrobacterium group</taxon>
        <taxon>Neorhizobium</taxon>
    </lineage>
</organism>
<evidence type="ECO:0000313" key="5">
    <source>
        <dbReference type="EMBL" id="RWX81765.1"/>
    </source>
</evidence>
<dbReference type="Pfam" id="PF12833">
    <property type="entry name" value="HTH_18"/>
    <property type="match status" value="1"/>
</dbReference>
<feature type="domain" description="HTH araC/xylS-type" evidence="4">
    <location>
        <begin position="203"/>
        <end position="300"/>
    </location>
</feature>
<dbReference type="PANTHER" id="PTHR46796:SF14">
    <property type="entry name" value="TRANSCRIPTIONAL REGULATORY PROTEIN"/>
    <property type="match status" value="1"/>
</dbReference>
<dbReference type="InterPro" id="IPR018060">
    <property type="entry name" value="HTH_AraC"/>
</dbReference>
<accession>A0A3S3RYQ9</accession>
<dbReference type="InterPro" id="IPR050204">
    <property type="entry name" value="AraC_XylS_family_regulators"/>
</dbReference>
<dbReference type="EMBL" id="SBIP01000001">
    <property type="protein sequence ID" value="RWX81765.1"/>
    <property type="molecule type" value="Genomic_DNA"/>
</dbReference>
<dbReference type="GO" id="GO:0043565">
    <property type="term" value="F:sequence-specific DNA binding"/>
    <property type="evidence" value="ECO:0007669"/>
    <property type="project" value="InterPro"/>
</dbReference>
<reference evidence="5 6" key="1">
    <citation type="submission" date="2019-01" db="EMBL/GenBank/DDBJ databases">
        <title>The draft genome of Rhizobium sp. 24NR.</title>
        <authorList>
            <person name="Liu L."/>
            <person name="Liang L."/>
            <person name="Shi S."/>
            <person name="Xu L."/>
            <person name="Wang X."/>
            <person name="Li L."/>
            <person name="Zhang X."/>
        </authorList>
    </citation>
    <scope>NUCLEOTIDE SEQUENCE [LARGE SCALE GENOMIC DNA]</scope>
    <source>
        <strain evidence="5 6">24NR</strain>
    </source>
</reference>
<evidence type="ECO:0000256" key="3">
    <source>
        <dbReference type="ARBA" id="ARBA00023163"/>
    </source>
</evidence>
<dbReference type="Gene3D" id="1.10.10.60">
    <property type="entry name" value="Homeodomain-like"/>
    <property type="match status" value="2"/>
</dbReference>
<dbReference type="PANTHER" id="PTHR46796">
    <property type="entry name" value="HTH-TYPE TRANSCRIPTIONAL ACTIVATOR RHAS-RELATED"/>
    <property type="match status" value="1"/>
</dbReference>
<name>A0A3S3RYQ9_9HYPH</name>
<dbReference type="AlphaFoldDB" id="A0A3S3RYQ9"/>
<dbReference type="Proteomes" id="UP000287687">
    <property type="component" value="Unassembled WGS sequence"/>
</dbReference>
<evidence type="ECO:0000313" key="6">
    <source>
        <dbReference type="Proteomes" id="UP000287687"/>
    </source>
</evidence>
<dbReference type="GO" id="GO:0003700">
    <property type="term" value="F:DNA-binding transcription factor activity"/>
    <property type="evidence" value="ECO:0007669"/>
    <property type="project" value="InterPro"/>
</dbReference>
<dbReference type="SUPFAM" id="SSF46689">
    <property type="entry name" value="Homeodomain-like"/>
    <property type="match status" value="2"/>
</dbReference>
<dbReference type="PROSITE" id="PS01124">
    <property type="entry name" value="HTH_ARAC_FAMILY_2"/>
    <property type="match status" value="1"/>
</dbReference>
<sequence length="304" mass="34292">MRAYRTELDWIDRVENTSEDSESDAELVHQSITRGPVQIVRLSYNGYDLPPRASNPKAEAFGIISQLIDFKKHRLWRGGSLVYEGGHPKASLAITDLRDEWSCHHLSPFDNVRFVIPSSYIRDFARDVGRPEFHDLRCPAGTQDTVVLGLATALLPVLGNPQSGTTLFVEQIILAMMTHLAQSYGGLHFPSRLKGTLAPWQEKRAIDFLSAHMTGDFSIDDVAKACELSRSYFIKAFKETFGKTPYRWLIEYRVARAKDLLTSEMSLAEIATACGFADQSHMTRIFSQVLGTAPGHLRRFMQRK</sequence>
<evidence type="ECO:0000256" key="1">
    <source>
        <dbReference type="ARBA" id="ARBA00023015"/>
    </source>
</evidence>
<evidence type="ECO:0000256" key="2">
    <source>
        <dbReference type="ARBA" id="ARBA00023125"/>
    </source>
</evidence>
<protein>
    <submittedName>
        <fullName evidence="5">AraC family transcriptional regulator</fullName>
    </submittedName>
</protein>
<keyword evidence="3" id="KW-0804">Transcription</keyword>
<dbReference type="OrthoDB" id="9793400at2"/>
<proteinExistence type="predicted"/>
<dbReference type="InterPro" id="IPR009057">
    <property type="entry name" value="Homeodomain-like_sf"/>
</dbReference>
<evidence type="ECO:0000259" key="4">
    <source>
        <dbReference type="PROSITE" id="PS01124"/>
    </source>
</evidence>
<keyword evidence="6" id="KW-1185">Reference proteome</keyword>
<keyword evidence="1" id="KW-0805">Transcription regulation</keyword>